<dbReference type="Proteomes" id="UP000005065">
    <property type="component" value="Unassembled WGS sequence"/>
</dbReference>
<comment type="caution">
    <text evidence="1">The sequence shown here is derived from an EMBL/GenBank/DDBJ whole genome shotgun (WGS) entry which is preliminary data.</text>
</comment>
<sequence length="39" mass="4284">MHYLRHGRIVYAAGGVDFEGNVLHYPSATSGLISRNNLP</sequence>
<evidence type="ECO:0000313" key="2">
    <source>
        <dbReference type="Proteomes" id="UP000005065"/>
    </source>
</evidence>
<dbReference type="PATRIC" id="fig|913082.3.peg.2972"/>
<dbReference type="EMBL" id="AFCU01001265">
    <property type="protein sequence ID" value="EHC85173.1"/>
    <property type="molecule type" value="Genomic_DNA"/>
</dbReference>
<protein>
    <submittedName>
        <fullName evidence="1">Uncharacterized protein</fullName>
    </submittedName>
</protein>
<name>G5R326_SALSE</name>
<proteinExistence type="predicted"/>
<dbReference type="BioCyc" id="SENT913082:G120J-4963-MONOMER"/>
<dbReference type="AlphaFoldDB" id="G5R326"/>
<gene>
    <name evidence="1" type="ORF">LTSESEN_3858</name>
</gene>
<accession>G5R326</accession>
<reference evidence="1 2" key="1">
    <citation type="journal article" date="2011" name="BMC Genomics">
        <title>Genome sequencing reveals diversification of virulence factor content and possible host adaptation in distinct subpopulations of Salmonella enterica.</title>
        <authorList>
            <person name="den Bakker H.C."/>
            <person name="Moreno Switt A.I."/>
            <person name="Govoni G."/>
            <person name="Cummings C.A."/>
            <person name="Ranieri M.L."/>
            <person name="Degoricija L."/>
            <person name="Hoelzer K."/>
            <person name="Rodriguez-Rivera L.D."/>
            <person name="Brown S."/>
            <person name="Bolchacova E."/>
            <person name="Furtado M.R."/>
            <person name="Wiedmann M."/>
        </authorList>
    </citation>
    <scope>NUCLEOTIDE SEQUENCE [LARGE SCALE GENOMIC DNA]</scope>
    <source>
        <strain evidence="1 2">A4-543</strain>
    </source>
</reference>
<organism evidence="1 2">
    <name type="scientific">Salmonella enterica subsp. enterica serovar Senftenberg str. A4-543</name>
    <dbReference type="NCBI Taxonomy" id="913082"/>
    <lineage>
        <taxon>Bacteria</taxon>
        <taxon>Pseudomonadati</taxon>
        <taxon>Pseudomonadota</taxon>
        <taxon>Gammaproteobacteria</taxon>
        <taxon>Enterobacterales</taxon>
        <taxon>Enterobacteriaceae</taxon>
        <taxon>Salmonella</taxon>
    </lineage>
</organism>
<evidence type="ECO:0000313" key="1">
    <source>
        <dbReference type="EMBL" id="EHC85173.1"/>
    </source>
</evidence>